<name>A0A5C4LCB3_9HYPH</name>
<sequence length="135" mass="14222">MGALLALLPSLIPLIQKFIPDPKAAADAQAELIKTLSEADSARYEAMSKVMAADAASESWLTANMRPLICLGLVTSFGFTILASAFDALAGTHVAQSVTQAMAQFPQPYLDAMLTLVGGYGVARTAEKITSTMKK</sequence>
<dbReference type="InterPro" id="IPR021497">
    <property type="entry name" value="GTA_holin_3TM"/>
</dbReference>
<protein>
    <recommendedName>
        <fullName evidence="3">Holin of 3TMs, for gene-transfer release</fullName>
    </recommendedName>
</protein>
<dbReference type="EMBL" id="VDDA01000011">
    <property type="protein sequence ID" value="TNC10832.1"/>
    <property type="molecule type" value="Genomic_DNA"/>
</dbReference>
<dbReference type="AlphaFoldDB" id="A0A5C4LCB3"/>
<keyword evidence="2" id="KW-1185">Reference proteome</keyword>
<comment type="caution">
    <text evidence="1">The sequence shown here is derived from an EMBL/GenBank/DDBJ whole genome shotgun (WGS) entry which is preliminary data.</text>
</comment>
<dbReference type="Pfam" id="PF11351">
    <property type="entry name" value="GTA_holin_3TM"/>
    <property type="match status" value="1"/>
</dbReference>
<proteinExistence type="predicted"/>
<dbReference type="Proteomes" id="UP000305267">
    <property type="component" value="Unassembled WGS sequence"/>
</dbReference>
<accession>A0A5C4LCB3</accession>
<reference evidence="1 2" key="1">
    <citation type="submission" date="2019-06" db="EMBL/GenBank/DDBJ databases">
        <title>Genome of Methylobacterium sp. 17Sr1-39.</title>
        <authorList>
            <person name="Seo T."/>
        </authorList>
    </citation>
    <scope>NUCLEOTIDE SEQUENCE [LARGE SCALE GENOMIC DNA]</scope>
    <source>
        <strain evidence="1 2">17Sr1-39</strain>
    </source>
</reference>
<evidence type="ECO:0008006" key="3">
    <source>
        <dbReference type="Google" id="ProtNLM"/>
    </source>
</evidence>
<evidence type="ECO:0000313" key="1">
    <source>
        <dbReference type="EMBL" id="TNC10832.1"/>
    </source>
</evidence>
<evidence type="ECO:0000313" key="2">
    <source>
        <dbReference type="Proteomes" id="UP000305267"/>
    </source>
</evidence>
<dbReference type="RefSeq" id="WP_139037886.1">
    <property type="nucleotide sequence ID" value="NZ_VDDA01000011.1"/>
</dbReference>
<gene>
    <name evidence="1" type="ORF">FF100_22030</name>
</gene>
<organism evidence="1 2">
    <name type="scientific">Methylobacterium terricola</name>
    <dbReference type="NCBI Taxonomy" id="2583531"/>
    <lineage>
        <taxon>Bacteria</taxon>
        <taxon>Pseudomonadati</taxon>
        <taxon>Pseudomonadota</taxon>
        <taxon>Alphaproteobacteria</taxon>
        <taxon>Hyphomicrobiales</taxon>
        <taxon>Methylobacteriaceae</taxon>
        <taxon>Methylobacterium</taxon>
    </lineage>
</organism>